<dbReference type="InterPro" id="IPR035992">
    <property type="entry name" value="Ricin_B-like_lectins"/>
</dbReference>
<feature type="transmembrane region" description="Helical" evidence="1">
    <location>
        <begin position="409"/>
        <end position="426"/>
    </location>
</feature>
<evidence type="ECO:0000313" key="4">
    <source>
        <dbReference type="EMBL" id="EXX71387.1"/>
    </source>
</evidence>
<dbReference type="Gene3D" id="2.170.15.10">
    <property type="entry name" value="Proaerolysin, chain A, domain 3"/>
    <property type="match status" value="1"/>
</dbReference>
<dbReference type="Proteomes" id="UP000022910">
    <property type="component" value="Unassembled WGS sequence"/>
</dbReference>
<dbReference type="CDD" id="cd00161">
    <property type="entry name" value="beta-trefoil_Ricin-like"/>
    <property type="match status" value="1"/>
</dbReference>
<sequence length="428" mass="48426">MKVRNSEFLNCLGFLLLFIISTYCSLIPNDWVNTDDPKDFGLLEGITYNIVHFVSEKNLVSVGDHVQVGVSDDNNSYQHWSLRKVEGKNNHVYNIINIGSGTNLDNNGKGVYVSSLDHDSNTNPYQHWIFMKIKNNTYNIANVRNESRSLDGSIDSNGKLVYISISNKNNSYQQWLFKPTNYKLITKVVDFNLDVNYGQMLTSNATLLRGNNRIENPTNAIIEQIIDRTEEKSNVFTLQIRKADSFEVGKHVDMTFEIGINIFNLINVKVGNNIGIEGKFSSTEGETNSETVLDTVSYHIQQKVIVPFHTSVIVTTIVDKVNILTPFTARIRITGKADRLSKSGTVVKKANIDNNAILYYLQRKNAKDLFLDKDFYYIKTNGTLGIDGYGFGSVIKTKSISGSTRKKPIILYQILFIILQFIYVVSTY</sequence>
<dbReference type="InterPro" id="IPR000772">
    <property type="entry name" value="Ricin_B_lectin"/>
</dbReference>
<feature type="chain" id="PRO_5001475570" description="Ricin B lectin domain-containing protein" evidence="2">
    <location>
        <begin position="25"/>
        <end position="428"/>
    </location>
</feature>
<gene>
    <name evidence="4" type="ORF">RirG_079000</name>
</gene>
<reference evidence="4 5" key="1">
    <citation type="submission" date="2014-02" db="EMBL/GenBank/DDBJ databases">
        <title>Single nucleus genome sequencing reveals high similarity among nuclei of an endomycorrhizal fungus.</title>
        <authorList>
            <person name="Lin K."/>
            <person name="Geurts R."/>
            <person name="Zhang Z."/>
            <person name="Limpens E."/>
            <person name="Saunders D.G."/>
            <person name="Mu D."/>
            <person name="Pang E."/>
            <person name="Cao H."/>
            <person name="Cha H."/>
            <person name="Lin T."/>
            <person name="Zhou Q."/>
            <person name="Shang Y."/>
            <person name="Li Y."/>
            <person name="Ivanov S."/>
            <person name="Sharma T."/>
            <person name="Velzen R.V."/>
            <person name="Ruijter N.D."/>
            <person name="Aanen D.K."/>
            <person name="Win J."/>
            <person name="Kamoun S."/>
            <person name="Bisseling T."/>
            <person name="Huang S."/>
        </authorList>
    </citation>
    <scope>NUCLEOTIDE SEQUENCE [LARGE SCALE GENOMIC DNA]</scope>
    <source>
        <strain evidence="5">DAOM197198w</strain>
    </source>
</reference>
<dbReference type="SUPFAM" id="SSF56973">
    <property type="entry name" value="Aerolisin/ETX pore-forming domain"/>
    <property type="match status" value="1"/>
</dbReference>
<protein>
    <recommendedName>
        <fullName evidence="3">Ricin B lectin domain-containing protein</fullName>
    </recommendedName>
</protein>
<dbReference type="Pfam" id="PF14200">
    <property type="entry name" value="RicinB_lectin_2"/>
    <property type="match status" value="1"/>
</dbReference>
<keyword evidence="5" id="KW-1185">Reference proteome</keyword>
<accession>A0A015JPD0</accession>
<dbReference type="SUPFAM" id="SSF50370">
    <property type="entry name" value="Ricin B-like lectins"/>
    <property type="match status" value="1"/>
</dbReference>
<keyword evidence="1" id="KW-1133">Transmembrane helix</keyword>
<feature type="signal peptide" evidence="2">
    <location>
        <begin position="1"/>
        <end position="24"/>
    </location>
</feature>
<comment type="caution">
    <text evidence="4">The sequence shown here is derived from an EMBL/GenBank/DDBJ whole genome shotgun (WGS) entry which is preliminary data.</text>
</comment>
<dbReference type="PROSITE" id="PS50231">
    <property type="entry name" value="RICIN_B_LECTIN"/>
    <property type="match status" value="1"/>
</dbReference>
<proteinExistence type="predicted"/>
<keyword evidence="2" id="KW-0732">Signal</keyword>
<evidence type="ECO:0000259" key="3">
    <source>
        <dbReference type="Pfam" id="PF14200"/>
    </source>
</evidence>
<keyword evidence="1" id="KW-0812">Transmembrane</keyword>
<dbReference type="HOGENOM" id="CLU_046460_0_0_1"/>
<evidence type="ECO:0000256" key="2">
    <source>
        <dbReference type="SAM" id="SignalP"/>
    </source>
</evidence>
<dbReference type="Gene3D" id="2.80.10.50">
    <property type="match status" value="1"/>
</dbReference>
<evidence type="ECO:0000313" key="5">
    <source>
        <dbReference type="Proteomes" id="UP000022910"/>
    </source>
</evidence>
<dbReference type="AlphaFoldDB" id="A0A015JPD0"/>
<organism evidence="4 5">
    <name type="scientific">Rhizophagus irregularis (strain DAOM 197198w)</name>
    <name type="common">Glomus intraradices</name>
    <dbReference type="NCBI Taxonomy" id="1432141"/>
    <lineage>
        <taxon>Eukaryota</taxon>
        <taxon>Fungi</taxon>
        <taxon>Fungi incertae sedis</taxon>
        <taxon>Mucoromycota</taxon>
        <taxon>Glomeromycotina</taxon>
        <taxon>Glomeromycetes</taxon>
        <taxon>Glomerales</taxon>
        <taxon>Glomeraceae</taxon>
        <taxon>Rhizophagus</taxon>
    </lineage>
</organism>
<feature type="domain" description="Ricin B lectin" evidence="3">
    <location>
        <begin position="77"/>
        <end position="153"/>
    </location>
</feature>
<evidence type="ECO:0000256" key="1">
    <source>
        <dbReference type="SAM" id="Phobius"/>
    </source>
</evidence>
<dbReference type="EMBL" id="JEMT01016134">
    <property type="protein sequence ID" value="EXX71387.1"/>
    <property type="molecule type" value="Genomic_DNA"/>
</dbReference>
<keyword evidence="1" id="KW-0472">Membrane</keyword>
<dbReference type="OrthoDB" id="2327619at2759"/>
<name>A0A015JPD0_RHIIW</name>